<comment type="caution">
    <text evidence="2">The sequence shown here is derived from an EMBL/GenBank/DDBJ whole genome shotgun (WGS) entry which is preliminary data.</text>
</comment>
<dbReference type="EMBL" id="QPGA01000030">
    <property type="protein sequence ID" value="RDE49902.1"/>
    <property type="molecule type" value="Genomic_DNA"/>
</dbReference>
<feature type="domain" description="DUF883" evidence="1">
    <location>
        <begin position="77"/>
        <end position="102"/>
    </location>
</feature>
<protein>
    <submittedName>
        <fullName evidence="2">DUF883 family protein</fullName>
    </submittedName>
</protein>
<dbReference type="AlphaFoldDB" id="A0A369XM82"/>
<dbReference type="InterPro" id="IPR043605">
    <property type="entry name" value="DUF883_C"/>
</dbReference>
<proteinExistence type="predicted"/>
<reference evidence="2 3" key="1">
    <citation type="submission" date="2018-05" db="EMBL/GenBank/DDBJ databases">
        <title>Integrated omic analyses show evidence that a Ca. Accumulibacter phosphatis strain performs denitrification under micro-aerobic conditions.</title>
        <authorList>
            <person name="Camejo P.Y."/>
            <person name="Katherine M.D."/>
            <person name="Daniel N.R."/>
        </authorList>
    </citation>
    <scope>NUCLEOTIDE SEQUENCE [LARGE SCALE GENOMIC DNA]</scope>
    <source>
        <strain evidence="2">UW-LDO-IC</strain>
    </source>
</reference>
<accession>A0A369XM82</accession>
<gene>
    <name evidence="2" type="ORF">DVS81_14265</name>
</gene>
<organism evidence="2 3">
    <name type="scientific">Candidatus Accumulibacter meliphilus</name>
    <dbReference type="NCBI Taxonomy" id="2211374"/>
    <lineage>
        <taxon>Bacteria</taxon>
        <taxon>Pseudomonadati</taxon>
        <taxon>Pseudomonadota</taxon>
        <taxon>Betaproteobacteria</taxon>
        <taxon>Candidatus Accumulibacter</taxon>
    </lineage>
</organism>
<evidence type="ECO:0000313" key="2">
    <source>
        <dbReference type="EMBL" id="RDE49902.1"/>
    </source>
</evidence>
<evidence type="ECO:0000313" key="3">
    <source>
        <dbReference type="Proteomes" id="UP000253831"/>
    </source>
</evidence>
<dbReference type="Proteomes" id="UP000253831">
    <property type="component" value="Unassembled WGS sequence"/>
</dbReference>
<evidence type="ECO:0000259" key="1">
    <source>
        <dbReference type="Pfam" id="PF19029"/>
    </source>
</evidence>
<dbReference type="Pfam" id="PF19029">
    <property type="entry name" value="DUF883_C"/>
    <property type="match status" value="1"/>
</dbReference>
<sequence>MTKLISTGAQPQTASSSIVHEVADELQQRLGNVAHKGEALERSLRARSTQASEKALELRAQARSKASQLRRGVEKIASDNPWTVVGGALALGMLIGALSARR</sequence>
<name>A0A369XM82_9PROT</name>